<feature type="domain" description="Glycosyltransferase 2-like" evidence="4">
    <location>
        <begin position="10"/>
        <end position="179"/>
    </location>
</feature>
<dbReference type="InterPro" id="IPR029044">
    <property type="entry name" value="Nucleotide-diphossugar_trans"/>
</dbReference>
<comment type="similarity">
    <text evidence="1">Belongs to the glycosyltransferase 2 family.</text>
</comment>
<keyword evidence="6" id="KW-1185">Reference proteome</keyword>
<evidence type="ECO:0000256" key="2">
    <source>
        <dbReference type="ARBA" id="ARBA00022676"/>
    </source>
</evidence>
<gene>
    <name evidence="5" type="ORF">CKF48_15230</name>
</gene>
<dbReference type="EMBL" id="CP022983">
    <property type="protein sequence ID" value="ASV68538.1"/>
    <property type="molecule type" value="Genomic_DNA"/>
</dbReference>
<dbReference type="InterPro" id="IPR001173">
    <property type="entry name" value="Glyco_trans_2-like"/>
</dbReference>
<protein>
    <recommendedName>
        <fullName evidence="4">Glycosyltransferase 2-like domain-containing protein</fullName>
    </recommendedName>
</protein>
<dbReference type="Pfam" id="PF00535">
    <property type="entry name" value="Glycos_transf_2"/>
    <property type="match status" value="1"/>
</dbReference>
<evidence type="ECO:0000313" key="5">
    <source>
        <dbReference type="EMBL" id="ASV68538.1"/>
    </source>
</evidence>
<dbReference type="GO" id="GO:0016757">
    <property type="term" value="F:glycosyltransferase activity"/>
    <property type="evidence" value="ECO:0007669"/>
    <property type="project" value="UniProtKB-KW"/>
</dbReference>
<evidence type="ECO:0000256" key="3">
    <source>
        <dbReference type="ARBA" id="ARBA00022679"/>
    </source>
</evidence>
<dbReference type="AlphaFoldDB" id="A0A248TJY5"/>
<keyword evidence="2" id="KW-0328">Glycosyltransferase</keyword>
<dbReference type="SUPFAM" id="SSF53448">
    <property type="entry name" value="Nucleotide-diphospho-sugar transferases"/>
    <property type="match status" value="1"/>
</dbReference>
<organism evidence="5 6">
    <name type="scientific">Cytobacillus kochii</name>
    <dbReference type="NCBI Taxonomy" id="859143"/>
    <lineage>
        <taxon>Bacteria</taxon>
        <taxon>Bacillati</taxon>
        <taxon>Bacillota</taxon>
        <taxon>Bacilli</taxon>
        <taxon>Bacillales</taxon>
        <taxon>Bacillaceae</taxon>
        <taxon>Cytobacillus</taxon>
    </lineage>
</organism>
<evidence type="ECO:0000313" key="6">
    <source>
        <dbReference type="Proteomes" id="UP000215137"/>
    </source>
</evidence>
<dbReference type="Gene3D" id="3.90.550.10">
    <property type="entry name" value="Spore Coat Polysaccharide Biosynthesis Protein SpsA, Chain A"/>
    <property type="match status" value="1"/>
</dbReference>
<evidence type="ECO:0000256" key="1">
    <source>
        <dbReference type="ARBA" id="ARBA00006739"/>
    </source>
</evidence>
<evidence type="ECO:0000259" key="4">
    <source>
        <dbReference type="Pfam" id="PF00535"/>
    </source>
</evidence>
<reference evidence="5 6" key="1">
    <citation type="submission" date="2017-08" db="EMBL/GenBank/DDBJ databases">
        <title>Complete Genome Sequence of Bacillus kochii Oregon-R-modENCODE STRAIN BDGP4, isolated from Drosophila melanogaster gut.</title>
        <authorList>
            <person name="Wan K.H."/>
            <person name="Yu C."/>
            <person name="Park S."/>
            <person name="Hammonds A.S."/>
            <person name="Booth B.W."/>
            <person name="Celniker S.E."/>
        </authorList>
    </citation>
    <scope>NUCLEOTIDE SEQUENCE [LARGE SCALE GENOMIC DNA]</scope>
    <source>
        <strain evidence="5 6">BDGP4</strain>
    </source>
</reference>
<keyword evidence="3" id="KW-0808">Transferase</keyword>
<dbReference type="CDD" id="cd00761">
    <property type="entry name" value="Glyco_tranf_GTA_type"/>
    <property type="match status" value="1"/>
</dbReference>
<accession>A0A248TJY5</accession>
<dbReference type="PANTHER" id="PTHR22916">
    <property type="entry name" value="GLYCOSYLTRANSFERASE"/>
    <property type="match status" value="1"/>
</dbReference>
<dbReference type="PANTHER" id="PTHR22916:SF51">
    <property type="entry name" value="GLYCOSYLTRANSFERASE EPSH-RELATED"/>
    <property type="match status" value="1"/>
</dbReference>
<proteinExistence type="inferred from homology"/>
<sequence>MGPLEQPKVSVVIPVYNAADYLEECIQSLLTQSLQQCEFIFVNDGSSDHSQQLIEAYQEKDYRIKLLNQENHGVSYARNKGVEIAKGEYIGFIDADDTITENTYQHVYQLANQFDSEVVIFHLVEEVNGIQRVISYPFPRRVKLHKKDIHEFIIPHMLQKEDFNSVCNKLYRRETLNKLRLQFPINEVLGEDGQFNWSFFLCANSAIYSDFPGYYYREVAGSATRNLQEKDYFSHALRSYQRSIPGRIEMSSPQIKTLKAMKLLHQVLAYIHIYILPTNELSKKERRQYVQTMIHHPVVQEALRLYPVEKVRMLGRYDRFLMKCIKHQSLLGLYSATAYSRWRNRKKGEVHS</sequence>
<dbReference type="Proteomes" id="UP000215137">
    <property type="component" value="Chromosome"/>
</dbReference>
<dbReference type="KEGG" id="bko:CKF48_15230"/>
<name>A0A248TJY5_9BACI</name>